<reference evidence="5 6" key="1">
    <citation type="submission" date="2021-03" db="EMBL/GenBank/DDBJ databases">
        <title>Fibrella sp. HMF5405 genome sequencing and assembly.</title>
        <authorList>
            <person name="Kang H."/>
            <person name="Kim H."/>
            <person name="Bae S."/>
            <person name="Joh K."/>
        </authorList>
    </citation>
    <scope>NUCLEOTIDE SEQUENCE [LARGE SCALE GENOMIC DNA]</scope>
    <source>
        <strain evidence="5 6">HMF5405</strain>
    </source>
</reference>
<proteinExistence type="predicted"/>
<dbReference type="PROSITE" id="PS01124">
    <property type="entry name" value="HTH_ARAC_FAMILY_2"/>
    <property type="match status" value="1"/>
</dbReference>
<evidence type="ECO:0000256" key="2">
    <source>
        <dbReference type="ARBA" id="ARBA00023125"/>
    </source>
</evidence>
<feature type="domain" description="HTH araC/xylS-type" evidence="4">
    <location>
        <begin position="1"/>
        <end position="82"/>
    </location>
</feature>
<comment type="caution">
    <text evidence="5">The sequence shown here is derived from an EMBL/GenBank/DDBJ whole genome shotgun (WGS) entry which is preliminary data.</text>
</comment>
<dbReference type="RefSeq" id="WP_207331318.1">
    <property type="nucleotide sequence ID" value="NZ_JAFMYW010000007.1"/>
</dbReference>
<dbReference type="PANTHER" id="PTHR43280">
    <property type="entry name" value="ARAC-FAMILY TRANSCRIPTIONAL REGULATOR"/>
    <property type="match status" value="1"/>
</dbReference>
<dbReference type="SUPFAM" id="SSF46689">
    <property type="entry name" value="Homeodomain-like"/>
    <property type="match status" value="1"/>
</dbReference>
<dbReference type="Pfam" id="PF12833">
    <property type="entry name" value="HTH_18"/>
    <property type="match status" value="1"/>
</dbReference>
<dbReference type="PRINTS" id="PR00032">
    <property type="entry name" value="HTHARAC"/>
</dbReference>
<dbReference type="InterPro" id="IPR018062">
    <property type="entry name" value="HTH_AraC-typ_CS"/>
</dbReference>
<accession>A0ABS3JN06</accession>
<dbReference type="PANTHER" id="PTHR43280:SF2">
    <property type="entry name" value="HTH-TYPE TRANSCRIPTIONAL REGULATOR EXSA"/>
    <property type="match status" value="1"/>
</dbReference>
<dbReference type="InterPro" id="IPR009057">
    <property type="entry name" value="Homeodomain-like_sf"/>
</dbReference>
<keyword evidence="1" id="KW-0805">Transcription regulation</keyword>
<dbReference type="Gene3D" id="1.10.10.60">
    <property type="entry name" value="Homeodomain-like"/>
    <property type="match status" value="1"/>
</dbReference>
<dbReference type="EMBL" id="JAFMYW010000007">
    <property type="protein sequence ID" value="MBO0951379.1"/>
    <property type="molecule type" value="Genomic_DNA"/>
</dbReference>
<evidence type="ECO:0000256" key="3">
    <source>
        <dbReference type="ARBA" id="ARBA00023163"/>
    </source>
</evidence>
<dbReference type="InterPro" id="IPR020449">
    <property type="entry name" value="Tscrpt_reg_AraC-type_HTH"/>
</dbReference>
<keyword evidence="6" id="KW-1185">Reference proteome</keyword>
<evidence type="ECO:0000256" key="1">
    <source>
        <dbReference type="ARBA" id="ARBA00023015"/>
    </source>
</evidence>
<protein>
    <submittedName>
        <fullName evidence="5">Helix-turn-helix transcriptional regulator</fullName>
    </submittedName>
</protein>
<organism evidence="5 6">
    <name type="scientific">Fibrella forsythiae</name>
    <dbReference type="NCBI Taxonomy" id="2817061"/>
    <lineage>
        <taxon>Bacteria</taxon>
        <taxon>Pseudomonadati</taxon>
        <taxon>Bacteroidota</taxon>
        <taxon>Cytophagia</taxon>
        <taxon>Cytophagales</taxon>
        <taxon>Spirosomataceae</taxon>
        <taxon>Fibrella</taxon>
    </lineage>
</organism>
<dbReference type="SMART" id="SM00342">
    <property type="entry name" value="HTH_ARAC"/>
    <property type="match status" value="1"/>
</dbReference>
<name>A0ABS3JN06_9BACT</name>
<keyword evidence="2" id="KW-0238">DNA-binding</keyword>
<dbReference type="PROSITE" id="PS00041">
    <property type="entry name" value="HTH_ARAC_FAMILY_1"/>
    <property type="match status" value="1"/>
</dbReference>
<evidence type="ECO:0000259" key="4">
    <source>
        <dbReference type="PROSITE" id="PS01124"/>
    </source>
</evidence>
<sequence>MPYAGDVTLSRMQLHRKLKALTNQSATEIVRHLRLQRAAELLRQRSASVSEIAYDVGFESLSYFTKAFRDQFGTLPSAFNYHPQRSACSDCQRALVSASAY</sequence>
<gene>
    <name evidence="5" type="ORF">J2I46_22540</name>
</gene>
<dbReference type="InterPro" id="IPR018060">
    <property type="entry name" value="HTH_AraC"/>
</dbReference>
<keyword evidence="3" id="KW-0804">Transcription</keyword>
<evidence type="ECO:0000313" key="6">
    <source>
        <dbReference type="Proteomes" id="UP000664628"/>
    </source>
</evidence>
<dbReference type="Proteomes" id="UP000664628">
    <property type="component" value="Unassembled WGS sequence"/>
</dbReference>
<evidence type="ECO:0000313" key="5">
    <source>
        <dbReference type="EMBL" id="MBO0951379.1"/>
    </source>
</evidence>